<sequence length="205" mass="23130">MKCSHGWERIGISFILATCIVPPPFPSLRDLLLLPATFFVWLVSQRFHLLHSSLTIWRYTFLSSNLHAFSLEFLGTSFLLVSPPTRSPPPWFSACSVWLCFFFWLLQGSGSYTHAIQCLAWIWSGRSSEGHLVSRSPPVVAWLYTCVLSSLSTRPGVGVPGDVFWYRPGRQGDMWNVFGKAVLQLTAMARGGEQSDIESIHVFLF</sequence>
<dbReference type="EMBL" id="MU863634">
    <property type="protein sequence ID" value="KAK4101674.1"/>
    <property type="molecule type" value="Genomic_DNA"/>
</dbReference>
<dbReference type="Proteomes" id="UP001305647">
    <property type="component" value="Unassembled WGS sequence"/>
</dbReference>
<gene>
    <name evidence="1" type="ORF">N658DRAFT_51111</name>
</gene>
<keyword evidence="2" id="KW-1185">Reference proteome</keyword>
<evidence type="ECO:0000313" key="1">
    <source>
        <dbReference type="EMBL" id="KAK4101674.1"/>
    </source>
</evidence>
<evidence type="ECO:0000313" key="2">
    <source>
        <dbReference type="Proteomes" id="UP001305647"/>
    </source>
</evidence>
<reference evidence="1" key="2">
    <citation type="submission" date="2023-05" db="EMBL/GenBank/DDBJ databases">
        <authorList>
            <consortium name="Lawrence Berkeley National Laboratory"/>
            <person name="Steindorff A."/>
            <person name="Hensen N."/>
            <person name="Bonometti L."/>
            <person name="Westerberg I."/>
            <person name="Brannstrom I.O."/>
            <person name="Guillou S."/>
            <person name="Cros-Aarteil S."/>
            <person name="Calhoun S."/>
            <person name="Haridas S."/>
            <person name="Kuo A."/>
            <person name="Mondo S."/>
            <person name="Pangilinan J."/>
            <person name="Riley R."/>
            <person name="Labutti K."/>
            <person name="Andreopoulos B."/>
            <person name="Lipzen A."/>
            <person name="Chen C."/>
            <person name="Yanf M."/>
            <person name="Daum C."/>
            <person name="Ng V."/>
            <person name="Clum A."/>
            <person name="Ohm R."/>
            <person name="Martin F."/>
            <person name="Silar P."/>
            <person name="Natvig D."/>
            <person name="Lalanne C."/>
            <person name="Gautier V."/>
            <person name="Ament-Velasquez S.L."/>
            <person name="Kruys A."/>
            <person name="Hutchinson M.I."/>
            <person name="Powell A.J."/>
            <person name="Barry K."/>
            <person name="Miller A.N."/>
            <person name="Grigoriev I.V."/>
            <person name="Debuchy R."/>
            <person name="Gladieux P."/>
            <person name="Thoren M.H."/>
            <person name="Johannesson H."/>
        </authorList>
    </citation>
    <scope>NUCLEOTIDE SEQUENCE</scope>
    <source>
        <strain evidence="1">CBS 757.83</strain>
    </source>
</reference>
<accession>A0AAN6Q3P0</accession>
<protein>
    <submittedName>
        <fullName evidence="1">Uncharacterized protein</fullName>
    </submittedName>
</protein>
<dbReference type="AlphaFoldDB" id="A0AAN6Q3P0"/>
<name>A0AAN6Q3P0_9PEZI</name>
<organism evidence="1 2">
    <name type="scientific">Parathielavia hyrcaniae</name>
    <dbReference type="NCBI Taxonomy" id="113614"/>
    <lineage>
        <taxon>Eukaryota</taxon>
        <taxon>Fungi</taxon>
        <taxon>Dikarya</taxon>
        <taxon>Ascomycota</taxon>
        <taxon>Pezizomycotina</taxon>
        <taxon>Sordariomycetes</taxon>
        <taxon>Sordariomycetidae</taxon>
        <taxon>Sordariales</taxon>
        <taxon>Chaetomiaceae</taxon>
        <taxon>Parathielavia</taxon>
    </lineage>
</organism>
<proteinExistence type="predicted"/>
<comment type="caution">
    <text evidence="1">The sequence shown here is derived from an EMBL/GenBank/DDBJ whole genome shotgun (WGS) entry which is preliminary data.</text>
</comment>
<reference evidence="1" key="1">
    <citation type="journal article" date="2023" name="Mol. Phylogenet. Evol.">
        <title>Genome-scale phylogeny and comparative genomics of the fungal order Sordariales.</title>
        <authorList>
            <person name="Hensen N."/>
            <person name="Bonometti L."/>
            <person name="Westerberg I."/>
            <person name="Brannstrom I.O."/>
            <person name="Guillou S."/>
            <person name="Cros-Aarteil S."/>
            <person name="Calhoun S."/>
            <person name="Haridas S."/>
            <person name="Kuo A."/>
            <person name="Mondo S."/>
            <person name="Pangilinan J."/>
            <person name="Riley R."/>
            <person name="LaButti K."/>
            <person name="Andreopoulos B."/>
            <person name="Lipzen A."/>
            <person name="Chen C."/>
            <person name="Yan M."/>
            <person name="Daum C."/>
            <person name="Ng V."/>
            <person name="Clum A."/>
            <person name="Steindorff A."/>
            <person name="Ohm R.A."/>
            <person name="Martin F."/>
            <person name="Silar P."/>
            <person name="Natvig D.O."/>
            <person name="Lalanne C."/>
            <person name="Gautier V."/>
            <person name="Ament-Velasquez S.L."/>
            <person name="Kruys A."/>
            <person name="Hutchinson M.I."/>
            <person name="Powell A.J."/>
            <person name="Barry K."/>
            <person name="Miller A.N."/>
            <person name="Grigoriev I.V."/>
            <person name="Debuchy R."/>
            <person name="Gladieux P."/>
            <person name="Hiltunen Thoren M."/>
            <person name="Johannesson H."/>
        </authorList>
    </citation>
    <scope>NUCLEOTIDE SEQUENCE</scope>
    <source>
        <strain evidence="1">CBS 757.83</strain>
    </source>
</reference>